<evidence type="ECO:0000256" key="1">
    <source>
        <dbReference type="SAM" id="MobiDB-lite"/>
    </source>
</evidence>
<dbReference type="Ensembl" id="ENSOKIT00005104659.1">
    <property type="protein sequence ID" value="ENSOKIP00005097661.1"/>
    <property type="gene ID" value="ENSOKIG00005042985.1"/>
</dbReference>
<evidence type="ECO:0000313" key="3">
    <source>
        <dbReference type="Proteomes" id="UP000694557"/>
    </source>
</evidence>
<dbReference type="Proteomes" id="UP000694557">
    <property type="component" value="Unassembled WGS sequence"/>
</dbReference>
<dbReference type="GeneTree" id="ENSGT00940000175061"/>
<evidence type="ECO:0000313" key="2">
    <source>
        <dbReference type="Ensembl" id="ENSOKIP00005097661.1"/>
    </source>
</evidence>
<dbReference type="AlphaFoldDB" id="A0A8C7N3A0"/>
<reference evidence="2" key="2">
    <citation type="submission" date="2025-09" db="UniProtKB">
        <authorList>
            <consortium name="Ensembl"/>
        </authorList>
    </citation>
    <scope>IDENTIFICATION</scope>
</reference>
<feature type="region of interest" description="Disordered" evidence="1">
    <location>
        <begin position="151"/>
        <end position="214"/>
    </location>
</feature>
<name>A0A8C7N3A0_ONCKI</name>
<keyword evidence="3" id="KW-1185">Reference proteome</keyword>
<feature type="compositionally biased region" description="Low complexity" evidence="1">
    <location>
        <begin position="278"/>
        <end position="293"/>
    </location>
</feature>
<sequence>MTRLEAEFVQREAPPSYGQLIAQGLIPPVEDFPVYNPTQASMLQNIRTAMRRQIRRHSSRRATSHRRLGRLWNRLFHRGTRLRGQIPLLTPPGSQVALGLHSYHTSEGPGARAGDGGGGAGMVGGMAGMGPARTPSRCSAAVGFALHAHTQALSQSQSSHPSLESPNSPPSPSDSEPSEGSPCSPESPGSRVRLPLSELSTPGQQSDSLTSAPSILSQQCPLEGSTCHYTRRASRKLVLGLAANLRGVALRRYSPMGLTSPVTPPVLPPPDSLPPCHHPLTSPQTSSPSGSSDDSQRFHALELPTRERRRRGIGVPNGLNTSSSEEEEEEEEEEEDGDETLLIC</sequence>
<reference evidence="2" key="1">
    <citation type="submission" date="2025-08" db="UniProtKB">
        <authorList>
            <consortium name="Ensembl"/>
        </authorList>
    </citation>
    <scope>IDENTIFICATION</scope>
</reference>
<feature type="compositionally biased region" description="Polar residues" evidence="1">
    <location>
        <begin position="198"/>
        <end position="214"/>
    </location>
</feature>
<accession>A0A8C7N3A0</accession>
<feature type="compositionally biased region" description="Low complexity" evidence="1">
    <location>
        <begin position="173"/>
        <end position="190"/>
    </location>
</feature>
<protein>
    <submittedName>
        <fullName evidence="2">Uncharacterized protein</fullName>
    </submittedName>
</protein>
<proteinExistence type="predicted"/>
<feature type="compositionally biased region" description="Pro residues" evidence="1">
    <location>
        <begin position="262"/>
        <end position="277"/>
    </location>
</feature>
<feature type="compositionally biased region" description="Acidic residues" evidence="1">
    <location>
        <begin position="324"/>
        <end position="344"/>
    </location>
</feature>
<organism evidence="2 3">
    <name type="scientific">Oncorhynchus kisutch</name>
    <name type="common">Coho salmon</name>
    <name type="synonym">Salmo kisutch</name>
    <dbReference type="NCBI Taxonomy" id="8019"/>
    <lineage>
        <taxon>Eukaryota</taxon>
        <taxon>Metazoa</taxon>
        <taxon>Chordata</taxon>
        <taxon>Craniata</taxon>
        <taxon>Vertebrata</taxon>
        <taxon>Euteleostomi</taxon>
        <taxon>Actinopterygii</taxon>
        <taxon>Neopterygii</taxon>
        <taxon>Teleostei</taxon>
        <taxon>Protacanthopterygii</taxon>
        <taxon>Salmoniformes</taxon>
        <taxon>Salmonidae</taxon>
        <taxon>Salmoninae</taxon>
        <taxon>Oncorhynchus</taxon>
    </lineage>
</organism>
<feature type="compositionally biased region" description="Low complexity" evidence="1">
    <location>
        <begin position="154"/>
        <end position="166"/>
    </location>
</feature>
<feature type="region of interest" description="Disordered" evidence="1">
    <location>
        <begin position="255"/>
        <end position="344"/>
    </location>
</feature>
<feature type="compositionally biased region" description="Basic and acidic residues" evidence="1">
    <location>
        <begin position="294"/>
        <end position="306"/>
    </location>
</feature>